<gene>
    <name evidence="3" type="ORF">PGUG_02064</name>
</gene>
<feature type="domain" description="Gfo/Idh/MocA-like oxidoreductase C-terminal" evidence="2">
    <location>
        <begin position="170"/>
        <end position="368"/>
    </location>
</feature>
<dbReference type="eggNOG" id="KOG2742">
    <property type="taxonomic scope" value="Eukaryota"/>
</dbReference>
<dbReference type="VEuPathDB" id="FungiDB:PGUG_02064"/>
<dbReference type="Proteomes" id="UP000001997">
    <property type="component" value="Unassembled WGS sequence"/>
</dbReference>
<dbReference type="RefSeq" id="XP_001486392.2">
    <property type="nucleotide sequence ID" value="XM_001486342.1"/>
</dbReference>
<dbReference type="Gene3D" id="3.40.50.720">
    <property type="entry name" value="NAD(P)-binding Rossmann-like Domain"/>
    <property type="match status" value="1"/>
</dbReference>
<dbReference type="InterPro" id="IPR004104">
    <property type="entry name" value="Gfo/Idh/MocA-like_OxRdtase_C"/>
</dbReference>
<reference evidence="3 4" key="1">
    <citation type="journal article" date="2009" name="Nature">
        <title>Evolution of pathogenicity and sexual reproduction in eight Candida genomes.</title>
        <authorList>
            <person name="Butler G."/>
            <person name="Rasmussen M.D."/>
            <person name="Lin M.F."/>
            <person name="Santos M.A."/>
            <person name="Sakthikumar S."/>
            <person name="Munro C.A."/>
            <person name="Rheinbay E."/>
            <person name="Grabherr M."/>
            <person name="Forche A."/>
            <person name="Reedy J.L."/>
            <person name="Agrafioti I."/>
            <person name="Arnaud M.B."/>
            <person name="Bates S."/>
            <person name="Brown A.J."/>
            <person name="Brunke S."/>
            <person name="Costanzo M.C."/>
            <person name="Fitzpatrick D.A."/>
            <person name="de Groot P.W."/>
            <person name="Harris D."/>
            <person name="Hoyer L.L."/>
            <person name="Hube B."/>
            <person name="Klis F.M."/>
            <person name="Kodira C."/>
            <person name="Lennard N."/>
            <person name="Logue M.E."/>
            <person name="Martin R."/>
            <person name="Neiman A.M."/>
            <person name="Nikolaou E."/>
            <person name="Quail M.A."/>
            <person name="Quinn J."/>
            <person name="Santos M.C."/>
            <person name="Schmitzberger F.F."/>
            <person name="Sherlock G."/>
            <person name="Shah P."/>
            <person name="Silverstein K.A."/>
            <person name="Skrzypek M.S."/>
            <person name="Soll D."/>
            <person name="Staggs R."/>
            <person name="Stansfield I."/>
            <person name="Stumpf M.P."/>
            <person name="Sudbery P.E."/>
            <person name="Srikantha T."/>
            <person name="Zeng Q."/>
            <person name="Berman J."/>
            <person name="Berriman M."/>
            <person name="Heitman J."/>
            <person name="Gow N.A."/>
            <person name="Lorenz M.C."/>
            <person name="Birren B.W."/>
            <person name="Kellis M."/>
            <person name="Cuomo C.A."/>
        </authorList>
    </citation>
    <scope>NUCLEOTIDE SEQUENCE [LARGE SCALE GENOMIC DNA]</scope>
    <source>
        <strain evidence="4">ATCC 6260 / CBS 566 / DSM 6381 / JCM 1539 / NBRC 10279 / NRRL Y-324</strain>
    </source>
</reference>
<dbReference type="KEGG" id="pgu:PGUG_02064"/>
<dbReference type="Pfam" id="PF02894">
    <property type="entry name" value="GFO_IDH_MocA_C"/>
    <property type="match status" value="1"/>
</dbReference>
<evidence type="ECO:0000313" key="3">
    <source>
        <dbReference type="EMBL" id="EDK37965.2"/>
    </source>
</evidence>
<evidence type="ECO:0000259" key="2">
    <source>
        <dbReference type="Pfam" id="PF02894"/>
    </source>
</evidence>
<dbReference type="GO" id="GO:0016651">
    <property type="term" value="F:oxidoreductase activity, acting on NAD(P)H"/>
    <property type="evidence" value="ECO:0007669"/>
    <property type="project" value="EnsemblFungi"/>
</dbReference>
<accession>A5DFL3</accession>
<dbReference type="GO" id="GO:0005737">
    <property type="term" value="C:cytoplasm"/>
    <property type="evidence" value="ECO:0007669"/>
    <property type="project" value="TreeGrafter"/>
</dbReference>
<dbReference type="STRING" id="294746.A5DFL3"/>
<dbReference type="SUPFAM" id="SSF55347">
    <property type="entry name" value="Glyceraldehyde-3-phosphate dehydrogenase-like, C-terminal domain"/>
    <property type="match status" value="1"/>
</dbReference>
<dbReference type="Pfam" id="PF01408">
    <property type="entry name" value="GFO_IDH_MocA"/>
    <property type="match status" value="1"/>
</dbReference>
<dbReference type="HOGENOM" id="CLU_023194_3_1_1"/>
<organism evidence="3 4">
    <name type="scientific">Meyerozyma guilliermondii (strain ATCC 6260 / CBS 566 / DSM 6381 / JCM 1539 / NBRC 10279 / NRRL Y-324)</name>
    <name type="common">Yeast</name>
    <name type="synonym">Candida guilliermondii</name>
    <dbReference type="NCBI Taxonomy" id="294746"/>
    <lineage>
        <taxon>Eukaryota</taxon>
        <taxon>Fungi</taxon>
        <taxon>Dikarya</taxon>
        <taxon>Ascomycota</taxon>
        <taxon>Saccharomycotina</taxon>
        <taxon>Pichiomycetes</taxon>
        <taxon>Debaryomycetaceae</taxon>
        <taxon>Meyerozyma</taxon>
    </lineage>
</organism>
<dbReference type="OMA" id="IWVGMDE"/>
<keyword evidence="4" id="KW-1185">Reference proteome</keyword>
<evidence type="ECO:0008006" key="5">
    <source>
        <dbReference type="Google" id="ProtNLM"/>
    </source>
</evidence>
<protein>
    <recommendedName>
        <fullName evidence="5">Gfo/Idh/MocA-like oxidoreductase N-terminal domain-containing protein</fullName>
    </recommendedName>
</protein>
<dbReference type="GeneID" id="5127770"/>
<dbReference type="InParanoid" id="A5DFL3"/>
<dbReference type="FunCoup" id="A5DFL3">
    <property type="interactions" value="276"/>
</dbReference>
<dbReference type="Gene3D" id="3.30.360.10">
    <property type="entry name" value="Dihydrodipicolinate Reductase, domain 2"/>
    <property type="match status" value="1"/>
</dbReference>
<dbReference type="InterPro" id="IPR036291">
    <property type="entry name" value="NAD(P)-bd_dom_sf"/>
</dbReference>
<sequence length="373" mass="40624">MQHAVLRCGASTTKRYCGPEIFHFGKTMSLNLAIVGTGIFATDKHLPTIANIKELTPSACYNRTKSKAETFAEKAGIKQENVFNSLEEVFESKSVDAVDALLPVQYNLDAVKLAVQHNKPICLEKPIAANLQQAREIVKLSSGSSTPIAILEQWSFLTVIKTLKEEILPKIGDIASFTYHSTGAWNDNNKYLATGWRQNPEHIGGFLSDGGVHQLALLTDVLGEVDTVSGFTKQLRKESGADDILYSTFKMKSGVIGNFTYGSAFGAADKTLRFTIMGTKGSVIYDFSPSLPKPTLSYQVGESSQRTTEKEVIEVDEIDNMKAEFVNFAEAVLSKEKSKIVVPPAKAFHHLAVIAAALESSSKNGTAVKVEEP</sequence>
<dbReference type="SUPFAM" id="SSF51735">
    <property type="entry name" value="NAD(P)-binding Rossmann-fold domains"/>
    <property type="match status" value="1"/>
</dbReference>
<dbReference type="EMBL" id="CH408156">
    <property type="protein sequence ID" value="EDK37965.2"/>
    <property type="molecule type" value="Genomic_DNA"/>
</dbReference>
<dbReference type="PANTHER" id="PTHR42840:SF5">
    <property type="entry name" value="NAD(P)-BINDING ROSSMANN-FOLD SUPERFAMILY PROTEIN"/>
    <property type="match status" value="1"/>
</dbReference>
<dbReference type="OrthoDB" id="64915at2759"/>
<name>A5DFL3_PICGU</name>
<evidence type="ECO:0000259" key="1">
    <source>
        <dbReference type="Pfam" id="PF01408"/>
    </source>
</evidence>
<dbReference type="PANTHER" id="PTHR42840">
    <property type="entry name" value="NAD(P)-BINDING ROSSMANN-FOLD SUPERFAMILY PROTEIN-RELATED"/>
    <property type="match status" value="1"/>
</dbReference>
<dbReference type="GO" id="GO:0000166">
    <property type="term" value="F:nucleotide binding"/>
    <property type="evidence" value="ECO:0007669"/>
    <property type="project" value="InterPro"/>
</dbReference>
<dbReference type="GO" id="GO:0006740">
    <property type="term" value="P:NADPH regeneration"/>
    <property type="evidence" value="ECO:0007669"/>
    <property type="project" value="EnsemblFungi"/>
</dbReference>
<dbReference type="InterPro" id="IPR000683">
    <property type="entry name" value="Gfo/Idh/MocA-like_OxRdtase_N"/>
</dbReference>
<feature type="domain" description="Gfo/Idh/MocA-like oxidoreductase N-terminal" evidence="1">
    <location>
        <begin position="31"/>
        <end position="140"/>
    </location>
</feature>
<proteinExistence type="predicted"/>
<evidence type="ECO:0000313" key="4">
    <source>
        <dbReference type="Proteomes" id="UP000001997"/>
    </source>
</evidence>
<dbReference type="AlphaFoldDB" id="A5DFL3"/>